<dbReference type="Proteomes" id="UP000235145">
    <property type="component" value="Unassembled WGS sequence"/>
</dbReference>
<keyword evidence="2" id="KW-1185">Reference proteome</keyword>
<accession>A0A9R1XJZ2</accession>
<dbReference type="AlphaFoldDB" id="A0A9R1XJZ2"/>
<reference evidence="1 2" key="1">
    <citation type="journal article" date="2017" name="Nat. Commun.">
        <title>Genome assembly with in vitro proximity ligation data and whole-genome triplication in lettuce.</title>
        <authorList>
            <person name="Reyes-Chin-Wo S."/>
            <person name="Wang Z."/>
            <person name="Yang X."/>
            <person name="Kozik A."/>
            <person name="Arikit S."/>
            <person name="Song C."/>
            <person name="Xia L."/>
            <person name="Froenicke L."/>
            <person name="Lavelle D.O."/>
            <person name="Truco M.J."/>
            <person name="Xia R."/>
            <person name="Zhu S."/>
            <person name="Xu C."/>
            <person name="Xu H."/>
            <person name="Xu X."/>
            <person name="Cox K."/>
            <person name="Korf I."/>
            <person name="Meyers B.C."/>
            <person name="Michelmore R.W."/>
        </authorList>
    </citation>
    <scope>NUCLEOTIDE SEQUENCE [LARGE SCALE GENOMIC DNA]</scope>
    <source>
        <strain evidence="2">cv. Salinas</strain>
        <tissue evidence="1">Seedlings</tissue>
    </source>
</reference>
<gene>
    <name evidence="1" type="ORF">LSAT_V11C400193350</name>
</gene>
<evidence type="ECO:0000313" key="2">
    <source>
        <dbReference type="Proteomes" id="UP000235145"/>
    </source>
</evidence>
<sequence length="90" mass="10580">MIFWPNDIPPPILHTNITCFRFAFLPEMQSYWGQLTLVAPTTKCHDDAIIAMNHKKHLQLMIFLMALQDHFKPVRSSLLHLLLSLPWKQQ</sequence>
<evidence type="ECO:0000313" key="1">
    <source>
        <dbReference type="EMBL" id="KAJ0210452.1"/>
    </source>
</evidence>
<organism evidence="1 2">
    <name type="scientific">Lactuca sativa</name>
    <name type="common">Garden lettuce</name>
    <dbReference type="NCBI Taxonomy" id="4236"/>
    <lineage>
        <taxon>Eukaryota</taxon>
        <taxon>Viridiplantae</taxon>
        <taxon>Streptophyta</taxon>
        <taxon>Embryophyta</taxon>
        <taxon>Tracheophyta</taxon>
        <taxon>Spermatophyta</taxon>
        <taxon>Magnoliopsida</taxon>
        <taxon>eudicotyledons</taxon>
        <taxon>Gunneridae</taxon>
        <taxon>Pentapetalae</taxon>
        <taxon>asterids</taxon>
        <taxon>campanulids</taxon>
        <taxon>Asterales</taxon>
        <taxon>Asteraceae</taxon>
        <taxon>Cichorioideae</taxon>
        <taxon>Cichorieae</taxon>
        <taxon>Lactucinae</taxon>
        <taxon>Lactuca</taxon>
    </lineage>
</organism>
<proteinExistence type="predicted"/>
<protein>
    <submittedName>
        <fullName evidence="1">Uncharacterized protein</fullName>
    </submittedName>
</protein>
<dbReference type="EMBL" id="NBSK02000004">
    <property type="protein sequence ID" value="KAJ0210452.1"/>
    <property type="molecule type" value="Genomic_DNA"/>
</dbReference>
<comment type="caution">
    <text evidence="1">The sequence shown here is derived from an EMBL/GenBank/DDBJ whole genome shotgun (WGS) entry which is preliminary data.</text>
</comment>
<name>A0A9R1XJZ2_LACSA</name>